<dbReference type="STRING" id="1108045.GORHZ_049_00160"/>
<name>K6UZV7_9ACTN</name>
<dbReference type="EMBL" id="BAHC01000049">
    <property type="protein sequence ID" value="GAB89083.1"/>
    <property type="molecule type" value="Genomic_DNA"/>
</dbReference>
<dbReference type="AlphaFoldDB" id="K6UZV7"/>
<keyword evidence="2" id="KW-1185">Reference proteome</keyword>
<gene>
    <name evidence="1" type="ORF">GORHZ_049_00160</name>
</gene>
<dbReference type="eggNOG" id="ENOG5031W2D">
    <property type="taxonomic scope" value="Bacteria"/>
</dbReference>
<comment type="caution">
    <text evidence="1">The sequence shown here is derived from an EMBL/GenBank/DDBJ whole genome shotgun (WGS) entry which is preliminary data.</text>
</comment>
<evidence type="ECO:0000313" key="1">
    <source>
        <dbReference type="EMBL" id="GAB89083.1"/>
    </source>
</evidence>
<dbReference type="RefSeq" id="WP_006330978.1">
    <property type="nucleotide sequence ID" value="NZ_BAHC01000049.1"/>
</dbReference>
<proteinExistence type="predicted"/>
<dbReference type="Proteomes" id="UP000008363">
    <property type="component" value="Unassembled WGS sequence"/>
</dbReference>
<organism evidence="1 2">
    <name type="scientific">Gordonia rhizosphera NBRC 16068</name>
    <dbReference type="NCBI Taxonomy" id="1108045"/>
    <lineage>
        <taxon>Bacteria</taxon>
        <taxon>Bacillati</taxon>
        <taxon>Actinomycetota</taxon>
        <taxon>Actinomycetes</taxon>
        <taxon>Mycobacteriales</taxon>
        <taxon>Gordoniaceae</taxon>
        <taxon>Gordonia</taxon>
    </lineage>
</organism>
<reference evidence="1 2" key="1">
    <citation type="submission" date="2012-08" db="EMBL/GenBank/DDBJ databases">
        <title>Whole genome shotgun sequence of Gordonia rhizosphera NBRC 16068.</title>
        <authorList>
            <person name="Takarada H."/>
            <person name="Isaki S."/>
            <person name="Hosoyama A."/>
            <person name="Tsuchikane K."/>
            <person name="Katsumata H."/>
            <person name="Baba S."/>
            <person name="Ohji S."/>
            <person name="Yamazaki S."/>
            <person name="Fujita N."/>
        </authorList>
    </citation>
    <scope>NUCLEOTIDE SEQUENCE [LARGE SCALE GENOMIC DNA]</scope>
    <source>
        <strain evidence="1 2">NBRC 16068</strain>
    </source>
</reference>
<accession>K6UZV7</accession>
<protein>
    <submittedName>
        <fullName evidence="1">Uncharacterized protein</fullName>
    </submittedName>
</protein>
<evidence type="ECO:0000313" key="2">
    <source>
        <dbReference type="Proteomes" id="UP000008363"/>
    </source>
</evidence>
<dbReference type="OrthoDB" id="4380422at2"/>
<sequence length="59" mass="6523">MTADDHELQDLAADLHDHGYSWEHIARELAIPVATAQLAAGQARQRAADRAARDQITLF</sequence>